<dbReference type="EMBL" id="BAAART010000129">
    <property type="protein sequence ID" value="GAA2249340.1"/>
    <property type="molecule type" value="Genomic_DNA"/>
</dbReference>
<name>A0ABN3E5Z0_9ACTN</name>
<evidence type="ECO:0000313" key="2">
    <source>
        <dbReference type="EMBL" id="GAA2249340.1"/>
    </source>
</evidence>
<sequence length="67" mass="6983">MTSVPHAEHGTEELCPGGAALYEWALHEGHVSAEAAQPRRACWTSGTPWPPSSSKGTPTPSSPSGWG</sequence>
<reference evidence="2 3" key="1">
    <citation type="journal article" date="2019" name="Int. J. Syst. Evol. Microbiol.">
        <title>The Global Catalogue of Microorganisms (GCM) 10K type strain sequencing project: providing services to taxonomists for standard genome sequencing and annotation.</title>
        <authorList>
            <consortium name="The Broad Institute Genomics Platform"/>
            <consortium name="The Broad Institute Genome Sequencing Center for Infectious Disease"/>
            <person name="Wu L."/>
            <person name="Ma J."/>
        </authorList>
    </citation>
    <scope>NUCLEOTIDE SEQUENCE [LARGE SCALE GENOMIC DNA]</scope>
    <source>
        <strain evidence="2 3">JCM 3053</strain>
    </source>
</reference>
<gene>
    <name evidence="2" type="ORF">GCM10010104_52320</name>
</gene>
<evidence type="ECO:0000313" key="3">
    <source>
        <dbReference type="Proteomes" id="UP001501474"/>
    </source>
</evidence>
<dbReference type="Proteomes" id="UP001501474">
    <property type="component" value="Unassembled WGS sequence"/>
</dbReference>
<keyword evidence="3" id="KW-1185">Reference proteome</keyword>
<feature type="compositionally biased region" description="Low complexity" evidence="1">
    <location>
        <begin position="43"/>
        <end position="67"/>
    </location>
</feature>
<feature type="region of interest" description="Disordered" evidence="1">
    <location>
        <begin position="33"/>
        <end position="67"/>
    </location>
</feature>
<organism evidence="2 3">
    <name type="scientific">Streptomyces indiaensis</name>
    <dbReference type="NCBI Taxonomy" id="284033"/>
    <lineage>
        <taxon>Bacteria</taxon>
        <taxon>Bacillati</taxon>
        <taxon>Actinomycetota</taxon>
        <taxon>Actinomycetes</taxon>
        <taxon>Kitasatosporales</taxon>
        <taxon>Streptomycetaceae</taxon>
        <taxon>Streptomyces</taxon>
    </lineage>
</organism>
<proteinExistence type="predicted"/>
<comment type="caution">
    <text evidence="2">The sequence shown here is derived from an EMBL/GenBank/DDBJ whole genome shotgun (WGS) entry which is preliminary data.</text>
</comment>
<accession>A0ABN3E5Z0</accession>
<evidence type="ECO:0000256" key="1">
    <source>
        <dbReference type="SAM" id="MobiDB-lite"/>
    </source>
</evidence>
<protein>
    <submittedName>
        <fullName evidence="2">Uncharacterized protein</fullName>
    </submittedName>
</protein>